<dbReference type="Pfam" id="PF13525">
    <property type="entry name" value="YfiO"/>
    <property type="match status" value="1"/>
</dbReference>
<dbReference type="Pfam" id="PF13458">
    <property type="entry name" value="Peripla_BP_6"/>
    <property type="match status" value="1"/>
</dbReference>
<gene>
    <name evidence="6" type="ORF">J2I47_18335</name>
</gene>
<dbReference type="CDD" id="cd06268">
    <property type="entry name" value="PBP1_ABC_transporter_LIVBP-like"/>
    <property type="match status" value="1"/>
</dbReference>
<feature type="domain" description="Outer membrane lipoprotein BamD-like" evidence="5">
    <location>
        <begin position="33"/>
        <end position="164"/>
    </location>
</feature>
<comment type="caution">
    <text evidence="6">The sequence shown here is derived from an EMBL/GenBank/DDBJ whole genome shotgun (WGS) entry which is preliminary data.</text>
</comment>
<keyword evidence="2" id="KW-0732">Signal</keyword>
<evidence type="ECO:0000256" key="1">
    <source>
        <dbReference type="ARBA" id="ARBA00010062"/>
    </source>
</evidence>
<feature type="domain" description="Leucine-binding protein" evidence="4">
    <location>
        <begin position="275"/>
        <end position="525"/>
    </location>
</feature>
<dbReference type="InterPro" id="IPR051010">
    <property type="entry name" value="BCAA_transport"/>
</dbReference>
<feature type="region of interest" description="Disordered" evidence="3">
    <location>
        <begin position="195"/>
        <end position="227"/>
    </location>
</feature>
<dbReference type="SUPFAM" id="SSF48452">
    <property type="entry name" value="TPR-like"/>
    <property type="match status" value="1"/>
</dbReference>
<evidence type="ECO:0000313" key="6">
    <source>
        <dbReference type="EMBL" id="MBO0938516.1"/>
    </source>
</evidence>
<evidence type="ECO:0000256" key="3">
    <source>
        <dbReference type="SAM" id="MobiDB-lite"/>
    </source>
</evidence>
<accession>A0A939K6N5</accession>
<keyword evidence="7" id="KW-1185">Reference proteome</keyword>
<dbReference type="InterPro" id="IPR028081">
    <property type="entry name" value="Leu-bd"/>
</dbReference>
<evidence type="ECO:0000313" key="7">
    <source>
        <dbReference type="Proteomes" id="UP000664034"/>
    </source>
</evidence>
<comment type="similarity">
    <text evidence="1">Belongs to the leucine-binding protein family.</text>
</comment>
<dbReference type="InterPro" id="IPR028082">
    <property type="entry name" value="Peripla_BP_I"/>
</dbReference>
<dbReference type="Gene3D" id="3.40.50.2300">
    <property type="match status" value="2"/>
</dbReference>
<reference evidence="6" key="1">
    <citation type="submission" date="2021-03" db="EMBL/GenBank/DDBJ databases">
        <title>Fibrella sp. HMF5335 genome sequencing and assembly.</title>
        <authorList>
            <person name="Kang H."/>
            <person name="Kim H."/>
            <person name="Bae S."/>
            <person name="Joh K."/>
        </authorList>
    </citation>
    <scope>NUCLEOTIDE SEQUENCE</scope>
    <source>
        <strain evidence="6">HMF5335</strain>
    </source>
</reference>
<dbReference type="PANTHER" id="PTHR30483">
    <property type="entry name" value="LEUCINE-SPECIFIC-BINDING PROTEIN"/>
    <property type="match status" value="1"/>
</dbReference>
<organism evidence="6 7">
    <name type="scientific">Fibrella rubiginis</name>
    <dbReference type="NCBI Taxonomy" id="2817060"/>
    <lineage>
        <taxon>Bacteria</taxon>
        <taxon>Pseudomonadati</taxon>
        <taxon>Bacteroidota</taxon>
        <taxon>Cytophagia</taxon>
        <taxon>Cytophagales</taxon>
        <taxon>Spirosomataceae</taxon>
        <taxon>Fibrella</taxon>
    </lineage>
</organism>
<dbReference type="Proteomes" id="UP000664034">
    <property type="component" value="Unassembled WGS sequence"/>
</dbReference>
<evidence type="ECO:0000259" key="4">
    <source>
        <dbReference type="Pfam" id="PF13458"/>
    </source>
</evidence>
<dbReference type="PANTHER" id="PTHR30483:SF6">
    <property type="entry name" value="PERIPLASMIC BINDING PROTEIN OF ABC TRANSPORTER FOR NATURAL AMINO ACIDS"/>
    <property type="match status" value="1"/>
</dbReference>
<evidence type="ECO:0000256" key="2">
    <source>
        <dbReference type="ARBA" id="ARBA00022729"/>
    </source>
</evidence>
<dbReference type="Gene3D" id="1.25.40.10">
    <property type="entry name" value="Tetratricopeptide repeat domain"/>
    <property type="match status" value="1"/>
</dbReference>
<feature type="compositionally biased region" description="Pro residues" evidence="3">
    <location>
        <begin position="202"/>
        <end position="212"/>
    </location>
</feature>
<evidence type="ECO:0000259" key="5">
    <source>
        <dbReference type="Pfam" id="PF13525"/>
    </source>
</evidence>
<sequence>MTMSPTIGRVSLILGFIGLVIGGYAQKVTDTERRYRAGVKALQSGEYDRARNELQVVMQRGGSFAPYAYYYHADASFRQKKYPATRSTIKELIDHFPDWRKRGEAYYLAACAAMEQGLVDEALSYTDLITEAELRPDVERMERNFLSRITDLNRLKALQAQYPKDKTLAMALIDLIQESSTDKADLELSDRLTNRFGVTPTPRAPRPAPAAPPVEVAKPRPAVAAKTREKGTVNVGVMLPFRLDRFDPEDRSRTNQYAYDLLEGMKMARNKLFTEGITINLFAYDIDNDADQTLELLNNAAFGQNDLLVGPLFSEPNRLVADYALQNNVTLVNPISTSRDLIANHPTAYLAQPSTWQQAAEAVQFMKGQAIGRKAAVYFGNARKDSLLATAYAAELKAQGFQVVDYKRVSGKNMTLGIVETNKPNHVFFASSNEDDGVRMLDAMNRSGVVGPLVTTYPAFNYFRNSLATFTRRTLLMLAPEFMDLGRNATKLFEEAYIAKRAILPSVFVAQGYDLMLFFGRQLAKGSIKSRTNLVTSPEDDYVLSGFDYTQSNDNRIVPIIKFDGARFQKINE</sequence>
<dbReference type="SUPFAM" id="SSF53822">
    <property type="entry name" value="Periplasmic binding protein-like I"/>
    <property type="match status" value="1"/>
</dbReference>
<proteinExistence type="inferred from homology"/>
<dbReference type="InterPro" id="IPR011990">
    <property type="entry name" value="TPR-like_helical_dom_sf"/>
</dbReference>
<protein>
    <submittedName>
        <fullName evidence="6">ABC transporter substrate-binding protein</fullName>
    </submittedName>
</protein>
<dbReference type="AlphaFoldDB" id="A0A939K6N5"/>
<feature type="compositionally biased region" description="Low complexity" evidence="3">
    <location>
        <begin position="213"/>
        <end position="225"/>
    </location>
</feature>
<dbReference type="EMBL" id="JAFMYV010000009">
    <property type="protein sequence ID" value="MBO0938516.1"/>
    <property type="molecule type" value="Genomic_DNA"/>
</dbReference>
<dbReference type="InterPro" id="IPR039565">
    <property type="entry name" value="BamD-like"/>
</dbReference>
<name>A0A939K6N5_9BACT</name>